<gene>
    <name evidence="2" type="ORF">PMAYCL1PPCAC_32106</name>
</gene>
<accession>A0AAN5DE66</accession>
<feature type="region of interest" description="Disordered" evidence="1">
    <location>
        <begin position="1"/>
        <end position="43"/>
    </location>
</feature>
<comment type="caution">
    <text evidence="2">The sequence shown here is derived from an EMBL/GenBank/DDBJ whole genome shotgun (WGS) entry which is preliminary data.</text>
</comment>
<evidence type="ECO:0000313" key="2">
    <source>
        <dbReference type="EMBL" id="GMR61911.1"/>
    </source>
</evidence>
<sequence length="75" mass="7968">MDIRNQMVSTGGIPPSGSNSAHEGPSGVCGGRGGSTCAHTGRRGVSMHGPAHLTFVHVSWEAVIPQMTMRRTRRR</sequence>
<protein>
    <submittedName>
        <fullName evidence="2">Uncharacterized protein</fullName>
    </submittedName>
</protein>
<dbReference type="AlphaFoldDB" id="A0AAN5DE66"/>
<dbReference type="EMBL" id="BTRK01000006">
    <property type="protein sequence ID" value="GMR61911.1"/>
    <property type="molecule type" value="Genomic_DNA"/>
</dbReference>
<feature type="non-terminal residue" evidence="2">
    <location>
        <position position="75"/>
    </location>
</feature>
<name>A0AAN5DE66_9BILA</name>
<proteinExistence type="predicted"/>
<keyword evidence="3" id="KW-1185">Reference proteome</keyword>
<dbReference type="Proteomes" id="UP001328107">
    <property type="component" value="Unassembled WGS sequence"/>
</dbReference>
<organism evidence="2 3">
    <name type="scientific">Pristionchus mayeri</name>
    <dbReference type="NCBI Taxonomy" id="1317129"/>
    <lineage>
        <taxon>Eukaryota</taxon>
        <taxon>Metazoa</taxon>
        <taxon>Ecdysozoa</taxon>
        <taxon>Nematoda</taxon>
        <taxon>Chromadorea</taxon>
        <taxon>Rhabditida</taxon>
        <taxon>Rhabditina</taxon>
        <taxon>Diplogasteromorpha</taxon>
        <taxon>Diplogasteroidea</taxon>
        <taxon>Neodiplogasteridae</taxon>
        <taxon>Pristionchus</taxon>
    </lineage>
</organism>
<evidence type="ECO:0000256" key="1">
    <source>
        <dbReference type="SAM" id="MobiDB-lite"/>
    </source>
</evidence>
<reference evidence="3" key="1">
    <citation type="submission" date="2022-10" db="EMBL/GenBank/DDBJ databases">
        <title>Genome assembly of Pristionchus species.</title>
        <authorList>
            <person name="Yoshida K."/>
            <person name="Sommer R.J."/>
        </authorList>
    </citation>
    <scope>NUCLEOTIDE SEQUENCE [LARGE SCALE GENOMIC DNA]</scope>
    <source>
        <strain evidence="3">RS5460</strain>
    </source>
</reference>
<evidence type="ECO:0000313" key="3">
    <source>
        <dbReference type="Proteomes" id="UP001328107"/>
    </source>
</evidence>